<dbReference type="EMBL" id="MJFZ01000055">
    <property type="protein sequence ID" value="RAW39991.1"/>
    <property type="molecule type" value="Genomic_DNA"/>
</dbReference>
<dbReference type="PANTHER" id="PTHR46586:SF3">
    <property type="entry name" value="ANKYRIN REPEAT-CONTAINING PROTEIN"/>
    <property type="match status" value="1"/>
</dbReference>
<reference evidence="1" key="2">
    <citation type="submission" date="2018-10" db="EMBL/GenBank/DDBJ databases">
        <title>Effector identification in a new, highly contiguous assembly of the strawberry crown rot pathogen Phytophthora cactorum.</title>
        <authorList>
            <person name="Armitage A.D."/>
            <person name="Nellist C.F."/>
            <person name="Bates H."/>
            <person name="Vickerstaff R.J."/>
            <person name="Harrison R.J."/>
        </authorList>
    </citation>
    <scope>NUCLEOTIDE SEQUENCE</scope>
    <source>
        <strain evidence="1">15-7</strain>
        <strain evidence="2">4032</strain>
        <strain evidence="3">4040</strain>
        <strain evidence="4">P415</strain>
        <strain evidence="5">P421</strain>
    </source>
</reference>
<dbReference type="AlphaFoldDB" id="A0A329SU39"/>
<dbReference type="OrthoDB" id="7464126at2759"/>
<keyword evidence="7" id="KW-1185">Reference proteome</keyword>
<evidence type="ECO:0000313" key="7">
    <source>
        <dbReference type="Proteomes" id="UP000251314"/>
    </source>
</evidence>
<dbReference type="Gene3D" id="1.25.40.20">
    <property type="entry name" value="Ankyrin repeat-containing domain"/>
    <property type="match status" value="2"/>
</dbReference>
<name>A0A329SU39_9STRA</name>
<dbReference type="InterPro" id="IPR036770">
    <property type="entry name" value="Ankyrin_rpt-contain_sf"/>
</dbReference>
<dbReference type="Pfam" id="PF12796">
    <property type="entry name" value="Ank_2"/>
    <property type="match status" value="2"/>
</dbReference>
<dbReference type="SUPFAM" id="SSF48403">
    <property type="entry name" value="Ankyrin repeat"/>
    <property type="match status" value="1"/>
</dbReference>
<dbReference type="Proteomes" id="UP000697107">
    <property type="component" value="Unassembled WGS sequence"/>
</dbReference>
<dbReference type="EMBL" id="RCMV01001007">
    <property type="protein sequence ID" value="KAG3211031.1"/>
    <property type="molecule type" value="Genomic_DNA"/>
</dbReference>
<dbReference type="EMBL" id="RCMI01000990">
    <property type="protein sequence ID" value="KAG2892702.1"/>
    <property type="molecule type" value="Genomic_DNA"/>
</dbReference>
<evidence type="ECO:0000313" key="6">
    <source>
        <dbReference type="EMBL" id="RAW39991.1"/>
    </source>
</evidence>
<dbReference type="EMBL" id="RCMK01000998">
    <property type="protein sequence ID" value="KAG2905133.1"/>
    <property type="molecule type" value="Genomic_DNA"/>
</dbReference>
<accession>A0A329SU39</accession>
<comment type="caution">
    <text evidence="6">The sequence shown here is derived from an EMBL/GenBank/DDBJ whole genome shotgun (WGS) entry which is preliminary data.</text>
</comment>
<dbReference type="EMBL" id="RCMG01000965">
    <property type="protein sequence ID" value="KAG2840681.1"/>
    <property type="molecule type" value="Genomic_DNA"/>
</dbReference>
<dbReference type="InterPro" id="IPR002110">
    <property type="entry name" value="Ankyrin_rpt"/>
</dbReference>
<dbReference type="PANTHER" id="PTHR46586">
    <property type="entry name" value="ANKYRIN REPEAT-CONTAINING PROTEIN"/>
    <property type="match status" value="1"/>
</dbReference>
<dbReference type="Proteomes" id="UP000251314">
    <property type="component" value="Unassembled WGS sequence"/>
</dbReference>
<dbReference type="STRING" id="29920.A0A329SU39"/>
<dbReference type="Proteomes" id="UP000735874">
    <property type="component" value="Unassembled WGS sequence"/>
</dbReference>
<evidence type="ECO:0008006" key="8">
    <source>
        <dbReference type="Google" id="ProtNLM"/>
    </source>
</evidence>
<sequence length="588" mass="65035">MASPSTLVLTNRPLFHLIMGFIDGVPGHIMSLVTDFQRGHRGVPWSATGALPHPAIQRGDLETLRHLRKLSTTKTFQSRPELAFDGATRCAIQFGQLEIVQYLADTGILLGGNSAEHLTSRTVGSTLMGWAVRYSEALKSEKKLEIVEWVAGNYPRSVLRDVKAEDLSRAAVPVLTFLKERGLATSGFEDPRVVDLVATMGKIEALQFLLEREEESRRMERCTSNAMDGAAANGHLQIVQYLHEQRTEGCTVAALDGAARNGHFDMVKFLHINRREGCSTAAMDGAAAGGFLEIVQFLHEHRSEGCTSKAMNGAARSGYLEVVRFLHDNRTEGCTTDAMDGAALLGRLSVIKFLHKNREEGCTTRAIDGAAWRGHPDVVEYLVKNRSEGCTSKAMDTACQNGYLKIVRFLHEQGRALCTTGAMDSAASGGHLEIVRYLQENRVEGCTKDAMTKAATNGYASVVLFLGEHRHEGPHEYALERAAAQGNVDCVDALIRCSIRGCLFEARRAALEAGHPRVAALLSAWMNRDVRSCSSRYYHVRPGPRWCQRQPNTEKPVAAPKQTINEHKLEKASSEHKPSGWWWWFQWL</sequence>
<evidence type="ECO:0000313" key="3">
    <source>
        <dbReference type="EMBL" id="KAG2905133.1"/>
    </source>
</evidence>
<evidence type="ECO:0000313" key="1">
    <source>
        <dbReference type="EMBL" id="KAG2840681.1"/>
    </source>
</evidence>
<evidence type="ECO:0000313" key="4">
    <source>
        <dbReference type="EMBL" id="KAG2966918.1"/>
    </source>
</evidence>
<gene>
    <name evidence="6" type="ORF">PC110_g3774</name>
    <name evidence="1" type="ORF">PC113_g19208</name>
    <name evidence="2" type="ORF">PC115_g18722</name>
    <name evidence="3" type="ORF">PC117_g20819</name>
    <name evidence="4" type="ORF">PC118_g18881</name>
    <name evidence="5" type="ORF">PC129_g17983</name>
</gene>
<dbReference type="VEuPathDB" id="FungiDB:PC110_g3774"/>
<proteinExistence type="predicted"/>
<organism evidence="6 7">
    <name type="scientific">Phytophthora cactorum</name>
    <dbReference type="NCBI Taxonomy" id="29920"/>
    <lineage>
        <taxon>Eukaryota</taxon>
        <taxon>Sar</taxon>
        <taxon>Stramenopiles</taxon>
        <taxon>Oomycota</taxon>
        <taxon>Peronosporomycetes</taxon>
        <taxon>Peronosporales</taxon>
        <taxon>Peronosporaceae</taxon>
        <taxon>Phytophthora</taxon>
    </lineage>
</organism>
<dbReference type="Proteomes" id="UP000774804">
    <property type="component" value="Unassembled WGS sequence"/>
</dbReference>
<dbReference type="EMBL" id="RCML01000972">
    <property type="protein sequence ID" value="KAG2966918.1"/>
    <property type="molecule type" value="Genomic_DNA"/>
</dbReference>
<dbReference type="InterPro" id="IPR052050">
    <property type="entry name" value="SecEffector_AnkRepeat"/>
</dbReference>
<dbReference type="Proteomes" id="UP000736787">
    <property type="component" value="Unassembled WGS sequence"/>
</dbReference>
<evidence type="ECO:0000313" key="5">
    <source>
        <dbReference type="EMBL" id="KAG3211031.1"/>
    </source>
</evidence>
<evidence type="ECO:0000313" key="2">
    <source>
        <dbReference type="EMBL" id="KAG2892702.1"/>
    </source>
</evidence>
<reference evidence="6 7" key="1">
    <citation type="submission" date="2018-01" db="EMBL/GenBank/DDBJ databases">
        <title>Draft genome of the strawberry crown rot pathogen Phytophthora cactorum.</title>
        <authorList>
            <person name="Armitage A.D."/>
            <person name="Lysoe E."/>
            <person name="Nellist C.F."/>
            <person name="Harrison R.J."/>
            <person name="Brurberg M.B."/>
        </authorList>
    </citation>
    <scope>NUCLEOTIDE SEQUENCE [LARGE SCALE GENOMIC DNA]</scope>
    <source>
        <strain evidence="6 7">10300</strain>
    </source>
</reference>
<dbReference type="Proteomes" id="UP000760860">
    <property type="component" value="Unassembled WGS sequence"/>
</dbReference>
<protein>
    <recommendedName>
        <fullName evidence="8">Ankyrin repeat-containing domain</fullName>
    </recommendedName>
</protein>